<dbReference type="KEGG" id="amaq:GO499_09800"/>
<dbReference type="InterPro" id="IPR018688">
    <property type="entry name" value="PpoB2-like"/>
</dbReference>
<name>A0A6P1T4J9_9RHOB</name>
<keyword evidence="3" id="KW-1185">Reference proteome</keyword>
<feature type="transmembrane region" description="Helical" evidence="1">
    <location>
        <begin position="104"/>
        <end position="130"/>
    </location>
</feature>
<keyword evidence="1" id="KW-0812">Transmembrane</keyword>
<keyword evidence="1" id="KW-1133">Transmembrane helix</keyword>
<gene>
    <name evidence="2" type="ORF">GO499_09800</name>
</gene>
<feature type="transmembrane region" description="Helical" evidence="1">
    <location>
        <begin position="142"/>
        <end position="159"/>
    </location>
</feature>
<dbReference type="RefSeq" id="WP_161862023.1">
    <property type="nucleotide sequence ID" value="NZ_CP046620.1"/>
</dbReference>
<feature type="transmembrane region" description="Helical" evidence="1">
    <location>
        <begin position="58"/>
        <end position="84"/>
    </location>
</feature>
<feature type="transmembrane region" description="Helical" evidence="1">
    <location>
        <begin position="195"/>
        <end position="227"/>
    </location>
</feature>
<dbReference type="Proteomes" id="UP000464495">
    <property type="component" value="Chromosome"/>
</dbReference>
<dbReference type="Pfam" id="PF09948">
    <property type="entry name" value="PpoB2"/>
    <property type="match status" value="1"/>
</dbReference>
<sequence length="260" mass="28006">MRIALAPLRNLAWLSFFGLILLAWAVMYAMARDMGMTLLGNMTMSPGMAGSGSMAMDGAAMMALTVLMPMWIIMMAAMMGPTFVPTARTYEDLISTGAGTRAGFVGLISGYLFSWFGFGALVAVAHHGFLQAGWLSAMGRSQSVLFSAVLLAVAGGYQFTSAKERCLAHCRSPLMHLLADWRPGFGGGAWMGARIGLFCIGCCWAIMMIGFVGGAMNLLWMGIATLIMTLEKLPDIGRWLTRPLGLGFLLAAMWYLIQLV</sequence>
<evidence type="ECO:0000256" key="1">
    <source>
        <dbReference type="SAM" id="Phobius"/>
    </source>
</evidence>
<feature type="transmembrane region" description="Helical" evidence="1">
    <location>
        <begin position="239"/>
        <end position="257"/>
    </location>
</feature>
<reference evidence="2 3" key="1">
    <citation type="submission" date="2019-12" db="EMBL/GenBank/DDBJ databases">
        <title>Complete genome sequence of Algicella marina strain 9Alg 56(T) isolated from the red alga Tichocarpus crinitus.</title>
        <authorList>
            <person name="Kim S.-G."/>
            <person name="Nedashkovskaya O.I."/>
        </authorList>
    </citation>
    <scope>NUCLEOTIDE SEQUENCE [LARGE SCALE GENOMIC DNA]</scope>
    <source>
        <strain evidence="2 3">9Alg 56</strain>
    </source>
</reference>
<protein>
    <submittedName>
        <fullName evidence="2">DUF2182 domain-containing protein</fullName>
    </submittedName>
</protein>
<dbReference type="AlphaFoldDB" id="A0A6P1T4J9"/>
<accession>A0A6P1T4J9</accession>
<proteinExistence type="predicted"/>
<evidence type="ECO:0000313" key="3">
    <source>
        <dbReference type="Proteomes" id="UP000464495"/>
    </source>
</evidence>
<organism evidence="2 3">
    <name type="scientific">Algicella marina</name>
    <dbReference type="NCBI Taxonomy" id="2683284"/>
    <lineage>
        <taxon>Bacteria</taxon>
        <taxon>Pseudomonadati</taxon>
        <taxon>Pseudomonadota</taxon>
        <taxon>Alphaproteobacteria</taxon>
        <taxon>Rhodobacterales</taxon>
        <taxon>Paracoccaceae</taxon>
        <taxon>Algicella</taxon>
    </lineage>
</organism>
<evidence type="ECO:0000313" key="2">
    <source>
        <dbReference type="EMBL" id="QHQ35462.1"/>
    </source>
</evidence>
<keyword evidence="1" id="KW-0472">Membrane</keyword>
<dbReference type="EMBL" id="CP046620">
    <property type="protein sequence ID" value="QHQ35462.1"/>
    <property type="molecule type" value="Genomic_DNA"/>
</dbReference>
<feature type="transmembrane region" description="Helical" evidence="1">
    <location>
        <begin position="12"/>
        <end position="31"/>
    </location>
</feature>